<protein>
    <submittedName>
        <fullName evidence="1">Amino acid-binding protein</fullName>
    </submittedName>
</protein>
<proteinExistence type="predicted"/>
<gene>
    <name evidence="1" type="ORF">GCM10009754_16920</name>
</gene>
<comment type="caution">
    <text evidence="1">The sequence shown here is derived from an EMBL/GenBank/DDBJ whole genome shotgun (WGS) entry which is preliminary data.</text>
</comment>
<dbReference type="Gene3D" id="3.30.2130.10">
    <property type="entry name" value="VC0802-like"/>
    <property type="match status" value="1"/>
</dbReference>
<dbReference type="RefSeq" id="WP_344415322.1">
    <property type="nucleotide sequence ID" value="NZ_BAAANN010000005.1"/>
</dbReference>
<sequence length="120" mass="12478">MFDIEIPAPDGARSLARIGQVLGDAGVGLEGGGMWSATAHYLVEDADAAVSALTAAGIGPVAARPVLIAELDADVPGALGRLVRRLIASDVRLHGQYSDHGNRKVLIVDDIETARAAVRW</sequence>
<organism evidence="1 2">
    <name type="scientific">Amycolatopsis minnesotensis</name>
    <dbReference type="NCBI Taxonomy" id="337894"/>
    <lineage>
        <taxon>Bacteria</taxon>
        <taxon>Bacillati</taxon>
        <taxon>Actinomycetota</taxon>
        <taxon>Actinomycetes</taxon>
        <taxon>Pseudonocardiales</taxon>
        <taxon>Pseudonocardiaceae</taxon>
        <taxon>Amycolatopsis</taxon>
    </lineage>
</organism>
<keyword evidence="2" id="KW-1185">Reference proteome</keyword>
<dbReference type="EMBL" id="BAAANN010000005">
    <property type="protein sequence ID" value="GAA1949007.1"/>
    <property type="molecule type" value="Genomic_DNA"/>
</dbReference>
<reference evidence="2" key="1">
    <citation type="journal article" date="2019" name="Int. J. Syst. Evol. Microbiol.">
        <title>The Global Catalogue of Microorganisms (GCM) 10K type strain sequencing project: providing services to taxonomists for standard genome sequencing and annotation.</title>
        <authorList>
            <consortium name="The Broad Institute Genomics Platform"/>
            <consortium name="The Broad Institute Genome Sequencing Center for Infectious Disease"/>
            <person name="Wu L."/>
            <person name="Ma J."/>
        </authorList>
    </citation>
    <scope>NUCLEOTIDE SEQUENCE [LARGE SCALE GENOMIC DNA]</scope>
    <source>
        <strain evidence="2">JCM 14545</strain>
    </source>
</reference>
<name>A0ABP5BP85_9PSEU</name>
<dbReference type="Proteomes" id="UP001501116">
    <property type="component" value="Unassembled WGS sequence"/>
</dbReference>
<accession>A0ABP5BP85</accession>
<evidence type="ECO:0000313" key="1">
    <source>
        <dbReference type="EMBL" id="GAA1949007.1"/>
    </source>
</evidence>
<evidence type="ECO:0000313" key="2">
    <source>
        <dbReference type="Proteomes" id="UP001501116"/>
    </source>
</evidence>